<keyword evidence="3" id="KW-1185">Reference proteome</keyword>
<dbReference type="InParanoid" id="D6U1Q6"/>
<organism evidence="2 3">
    <name type="scientific">Ktedonobacter racemifer DSM 44963</name>
    <dbReference type="NCBI Taxonomy" id="485913"/>
    <lineage>
        <taxon>Bacteria</taxon>
        <taxon>Bacillati</taxon>
        <taxon>Chloroflexota</taxon>
        <taxon>Ktedonobacteria</taxon>
        <taxon>Ktedonobacterales</taxon>
        <taxon>Ktedonobacteraceae</taxon>
        <taxon>Ktedonobacter</taxon>
    </lineage>
</organism>
<dbReference type="Proteomes" id="UP000004508">
    <property type="component" value="Unassembled WGS sequence"/>
</dbReference>
<reference evidence="2 3" key="1">
    <citation type="journal article" date="2011" name="Stand. Genomic Sci.">
        <title>Non-contiguous finished genome sequence and contextual data of the filamentous soil bacterium Ktedonobacter racemifer type strain (SOSP1-21).</title>
        <authorList>
            <person name="Chang Y.J."/>
            <person name="Land M."/>
            <person name="Hauser L."/>
            <person name="Chertkov O."/>
            <person name="Del Rio T.G."/>
            <person name="Nolan M."/>
            <person name="Copeland A."/>
            <person name="Tice H."/>
            <person name="Cheng J.F."/>
            <person name="Lucas S."/>
            <person name="Han C."/>
            <person name="Goodwin L."/>
            <person name="Pitluck S."/>
            <person name="Ivanova N."/>
            <person name="Ovchinikova G."/>
            <person name="Pati A."/>
            <person name="Chen A."/>
            <person name="Palaniappan K."/>
            <person name="Mavromatis K."/>
            <person name="Liolios K."/>
            <person name="Brettin T."/>
            <person name="Fiebig A."/>
            <person name="Rohde M."/>
            <person name="Abt B."/>
            <person name="Goker M."/>
            <person name="Detter J.C."/>
            <person name="Woyke T."/>
            <person name="Bristow J."/>
            <person name="Eisen J.A."/>
            <person name="Markowitz V."/>
            <person name="Hugenholtz P."/>
            <person name="Kyrpides N.C."/>
            <person name="Klenk H.P."/>
            <person name="Lapidus A."/>
        </authorList>
    </citation>
    <scope>NUCLEOTIDE SEQUENCE [LARGE SCALE GENOMIC DNA]</scope>
    <source>
        <strain evidence="3">DSM 44963</strain>
    </source>
</reference>
<dbReference type="RefSeq" id="WP_007921029.1">
    <property type="nucleotide sequence ID" value="NZ_ADVG01000004.1"/>
</dbReference>
<sequence length="111" mass="12143">MTLQASGCIAKASASCAKQGVEFWSYGEIQEASTGINLLYKSMNSNIMAEYCSAHETYLILPDEEYDATTGTVKEAGQYTYTVVPTPEDDSLDLPSNPFESDLEELGDHPF</sequence>
<proteinExistence type="predicted"/>
<evidence type="ECO:0000256" key="1">
    <source>
        <dbReference type="SAM" id="MobiDB-lite"/>
    </source>
</evidence>
<dbReference type="EMBL" id="ADVG01000004">
    <property type="protein sequence ID" value="EFH82700.1"/>
    <property type="molecule type" value="Genomic_DNA"/>
</dbReference>
<dbReference type="OrthoDB" id="10004001at2"/>
<protein>
    <submittedName>
        <fullName evidence="2">Uncharacterized protein</fullName>
    </submittedName>
</protein>
<gene>
    <name evidence="2" type="ORF">Krac_3538</name>
</gene>
<dbReference type="STRING" id="485913.Krac_3538"/>
<feature type="region of interest" description="Disordered" evidence="1">
    <location>
        <begin position="85"/>
        <end position="111"/>
    </location>
</feature>
<evidence type="ECO:0000313" key="3">
    <source>
        <dbReference type="Proteomes" id="UP000004508"/>
    </source>
</evidence>
<accession>D6U1Q6</accession>
<evidence type="ECO:0000313" key="2">
    <source>
        <dbReference type="EMBL" id="EFH82700.1"/>
    </source>
</evidence>
<dbReference type="AlphaFoldDB" id="D6U1Q6"/>
<comment type="caution">
    <text evidence="2">The sequence shown here is derived from an EMBL/GenBank/DDBJ whole genome shotgun (WGS) entry which is preliminary data.</text>
</comment>
<name>D6U1Q6_KTERA</name>